<dbReference type="GO" id="GO:0004867">
    <property type="term" value="F:serine-type endopeptidase inhibitor activity"/>
    <property type="evidence" value="ECO:0007669"/>
    <property type="project" value="InterPro"/>
</dbReference>
<dbReference type="RefSeq" id="WP_227896627.1">
    <property type="nucleotide sequence ID" value="NZ_CP099466.1"/>
</dbReference>
<protein>
    <submittedName>
        <fullName evidence="3">Serine protease inhibitor</fullName>
    </submittedName>
</protein>
<proteinExistence type="predicted"/>
<name>A0A9X1MFB5_9MICC</name>
<feature type="region of interest" description="Disordered" evidence="1">
    <location>
        <begin position="27"/>
        <end position="63"/>
    </location>
</feature>
<dbReference type="Gene3D" id="3.30.350.10">
    <property type="entry name" value="Subtilisin inhibitor-like"/>
    <property type="match status" value="1"/>
</dbReference>
<dbReference type="AlphaFoldDB" id="A0A9X1MFB5"/>
<dbReference type="Proteomes" id="UP001139158">
    <property type="component" value="Unassembled WGS sequence"/>
</dbReference>
<reference evidence="3" key="1">
    <citation type="submission" date="2021-10" db="EMBL/GenBank/DDBJ databases">
        <title>Novel species in genus Arthrobacter.</title>
        <authorList>
            <person name="Liu Y."/>
        </authorList>
    </citation>
    <scope>NUCLEOTIDE SEQUENCE</scope>
    <source>
        <strain evidence="3">Zg-Y453</strain>
    </source>
</reference>
<evidence type="ECO:0000256" key="2">
    <source>
        <dbReference type="SAM" id="SignalP"/>
    </source>
</evidence>
<feature type="signal peptide" evidence="2">
    <location>
        <begin position="1"/>
        <end position="22"/>
    </location>
</feature>
<evidence type="ECO:0000256" key="1">
    <source>
        <dbReference type="SAM" id="MobiDB-lite"/>
    </source>
</evidence>
<dbReference type="EMBL" id="JAJFZV010000014">
    <property type="protein sequence ID" value="MCC3298761.1"/>
    <property type="molecule type" value="Genomic_DNA"/>
</dbReference>
<dbReference type="InterPro" id="IPR036819">
    <property type="entry name" value="Subtilisin_inhibitor-like_sf"/>
</dbReference>
<keyword evidence="4" id="KW-1185">Reference proteome</keyword>
<dbReference type="PROSITE" id="PS51257">
    <property type="entry name" value="PROKAR_LIPOPROTEIN"/>
    <property type="match status" value="1"/>
</dbReference>
<comment type="caution">
    <text evidence="3">The sequence shown here is derived from an EMBL/GenBank/DDBJ whole genome shotgun (WGS) entry which is preliminary data.</text>
</comment>
<evidence type="ECO:0000313" key="4">
    <source>
        <dbReference type="Proteomes" id="UP001139158"/>
    </source>
</evidence>
<accession>A0A9X1MFB5</accession>
<feature type="chain" id="PRO_5040819047" evidence="2">
    <location>
        <begin position="23"/>
        <end position="175"/>
    </location>
</feature>
<gene>
    <name evidence="3" type="ORF">LJ757_13245</name>
</gene>
<organism evidence="3 4">
    <name type="scientific">Arthrobacter caoxuetaonis</name>
    <dbReference type="NCBI Taxonomy" id="2886935"/>
    <lineage>
        <taxon>Bacteria</taxon>
        <taxon>Bacillati</taxon>
        <taxon>Actinomycetota</taxon>
        <taxon>Actinomycetes</taxon>
        <taxon>Micrococcales</taxon>
        <taxon>Micrococcaceae</taxon>
        <taxon>Arthrobacter</taxon>
    </lineage>
</organism>
<dbReference type="SUPFAM" id="SSF55399">
    <property type="entry name" value="Subtilisin inhibitor"/>
    <property type="match status" value="1"/>
</dbReference>
<evidence type="ECO:0000313" key="3">
    <source>
        <dbReference type="EMBL" id="MCC3298761.1"/>
    </source>
</evidence>
<sequence length="175" mass="17259">MQFPFRPVRTAVLLAAAGLALAGCTDSSPYSAPTPESPAPSASSPDASSPDASPSPSTATGSAATTSLTVELMADGEAVTDTWTLQCEGTTPVGQSGAPDPEAACVALAEGGPGLMAESGANVSCTMQWGGPQRATVTGTVEGETVDAEFALTDGCQISRWEALAALLGPATAAQ</sequence>
<keyword evidence="2" id="KW-0732">Signal</keyword>